<protein>
    <submittedName>
        <fullName evidence="1">Uncharacterized protein</fullName>
    </submittedName>
</protein>
<evidence type="ECO:0000313" key="2">
    <source>
        <dbReference type="Proteomes" id="UP000828941"/>
    </source>
</evidence>
<comment type="caution">
    <text evidence="1">The sequence shown here is derived from an EMBL/GenBank/DDBJ whole genome shotgun (WGS) entry which is preliminary data.</text>
</comment>
<accession>A0ACB9KK44</accession>
<dbReference type="Proteomes" id="UP000828941">
    <property type="component" value="Chromosome 14"/>
</dbReference>
<name>A0ACB9KK44_BAUVA</name>
<dbReference type="EMBL" id="CM039439">
    <property type="protein sequence ID" value="KAI4297469.1"/>
    <property type="molecule type" value="Genomic_DNA"/>
</dbReference>
<evidence type="ECO:0000313" key="1">
    <source>
        <dbReference type="EMBL" id="KAI4297469.1"/>
    </source>
</evidence>
<reference evidence="1 2" key="1">
    <citation type="journal article" date="2022" name="DNA Res.">
        <title>Chromosomal-level genome assembly of the orchid tree Bauhinia variegata (Leguminosae; Cercidoideae) supports the allotetraploid origin hypothesis of Bauhinia.</title>
        <authorList>
            <person name="Zhong Y."/>
            <person name="Chen Y."/>
            <person name="Zheng D."/>
            <person name="Pang J."/>
            <person name="Liu Y."/>
            <person name="Luo S."/>
            <person name="Meng S."/>
            <person name="Qian L."/>
            <person name="Wei D."/>
            <person name="Dai S."/>
            <person name="Zhou R."/>
        </authorList>
    </citation>
    <scope>NUCLEOTIDE SEQUENCE [LARGE SCALE GENOMIC DNA]</scope>
    <source>
        <strain evidence="1">BV-YZ2020</strain>
    </source>
</reference>
<gene>
    <name evidence="1" type="ORF">L6164_037358</name>
</gene>
<sequence length="186" mass="21322">MELDEQSVNTMLNGMKEVRIHEIIYPGSEVPRWFSYQSKGSTVPIDYGPTARFYSAICCVIISQDSINAGDRHQFGIFCTVTLHQSQEVDTKVRRFRRNSFIDDSSVVVVPERTIPAISDHVYIWCNKILPKSVGGKVRFRFWFESDEKKFTVKGCGVQNTLYTDVGRWKIGSCATASERIKIRRN</sequence>
<keyword evidence="2" id="KW-1185">Reference proteome</keyword>
<organism evidence="1 2">
    <name type="scientific">Bauhinia variegata</name>
    <name type="common">Purple orchid tree</name>
    <name type="synonym">Phanera variegata</name>
    <dbReference type="NCBI Taxonomy" id="167791"/>
    <lineage>
        <taxon>Eukaryota</taxon>
        <taxon>Viridiplantae</taxon>
        <taxon>Streptophyta</taxon>
        <taxon>Embryophyta</taxon>
        <taxon>Tracheophyta</taxon>
        <taxon>Spermatophyta</taxon>
        <taxon>Magnoliopsida</taxon>
        <taxon>eudicotyledons</taxon>
        <taxon>Gunneridae</taxon>
        <taxon>Pentapetalae</taxon>
        <taxon>rosids</taxon>
        <taxon>fabids</taxon>
        <taxon>Fabales</taxon>
        <taxon>Fabaceae</taxon>
        <taxon>Cercidoideae</taxon>
        <taxon>Cercideae</taxon>
        <taxon>Bauhiniinae</taxon>
        <taxon>Bauhinia</taxon>
    </lineage>
</organism>
<proteinExistence type="predicted"/>